<evidence type="ECO:0000259" key="3">
    <source>
        <dbReference type="Pfam" id="PF00710"/>
    </source>
</evidence>
<dbReference type="WBParaSite" id="PDA_v2.g9285.t1">
    <property type="protein sequence ID" value="PDA_v2.g9285.t1"/>
    <property type="gene ID" value="PDA_v2.g9285"/>
</dbReference>
<dbReference type="InterPro" id="IPR037152">
    <property type="entry name" value="L-asparaginase_N_sf"/>
</dbReference>
<evidence type="ECO:0000256" key="2">
    <source>
        <dbReference type="PROSITE-ProRule" id="PRU10100"/>
    </source>
</evidence>
<feature type="active site" evidence="2">
    <location>
        <position position="105"/>
    </location>
</feature>
<evidence type="ECO:0000256" key="1">
    <source>
        <dbReference type="PIRSR" id="PIRSR001220-2"/>
    </source>
</evidence>
<evidence type="ECO:0000313" key="4">
    <source>
        <dbReference type="Proteomes" id="UP000887578"/>
    </source>
</evidence>
<accession>A0A914QYR6</accession>
<dbReference type="PANTHER" id="PTHR11707">
    <property type="entry name" value="L-ASPARAGINASE"/>
    <property type="match status" value="1"/>
</dbReference>
<sequence length="247" mass="28398">MTLAEADVLIQFLYEPEPYYLPLVIRDIPSLNDKKYVEQYYGDHHVQPYGLPPVRHTQKRVVYCVVEYEPLLDSSDMTFDDWIRIAKDIRESYHEYDGFVILHGTDTLEYTASALSFMMENLGKPVVLTGAQIPVAEVRSDGRENLIGALTVAVNFDVPEVSVYYNNKLLHGNRCTKLNNNRLAAFDSPNMNPLASMDISINFKYESIFRSGNISYFRVQDNLCRNVSILRIFRSISIECVSLFLLF</sequence>
<dbReference type="InterPro" id="IPR006034">
    <property type="entry name" value="Asparaginase/glutaminase-like"/>
</dbReference>
<dbReference type="PANTHER" id="PTHR11707:SF28">
    <property type="entry name" value="60 KDA LYSOPHOSPHOLIPASE"/>
    <property type="match status" value="1"/>
</dbReference>
<dbReference type="InterPro" id="IPR027474">
    <property type="entry name" value="L-asparaginase_N"/>
</dbReference>
<protein>
    <submittedName>
        <fullName evidence="5">L-asparaginase N-terminal domain-containing protein</fullName>
    </submittedName>
</protein>
<dbReference type="PROSITE" id="PS00917">
    <property type="entry name" value="ASN_GLN_ASE_2"/>
    <property type="match status" value="1"/>
</dbReference>
<dbReference type="GO" id="GO:0004067">
    <property type="term" value="F:asparaginase activity"/>
    <property type="evidence" value="ECO:0007669"/>
    <property type="project" value="UniProtKB-UniRule"/>
</dbReference>
<feature type="binding site" evidence="1">
    <location>
        <begin position="105"/>
        <end position="106"/>
    </location>
    <ligand>
        <name>substrate</name>
    </ligand>
</feature>
<dbReference type="SMART" id="SM00870">
    <property type="entry name" value="Asparaginase"/>
    <property type="match status" value="1"/>
</dbReference>
<dbReference type="Gene3D" id="3.40.50.1170">
    <property type="entry name" value="L-asparaginase, N-terminal domain"/>
    <property type="match status" value="1"/>
</dbReference>
<dbReference type="PIRSF" id="PIRSF500176">
    <property type="entry name" value="L_ASNase"/>
    <property type="match status" value="1"/>
</dbReference>
<evidence type="ECO:0000313" key="5">
    <source>
        <dbReference type="WBParaSite" id="PDA_v2.g9285.t1"/>
    </source>
</evidence>
<dbReference type="PIRSF" id="PIRSF001220">
    <property type="entry name" value="L-ASNase_gatD"/>
    <property type="match status" value="1"/>
</dbReference>
<keyword evidence="4" id="KW-1185">Reference proteome</keyword>
<dbReference type="InterPro" id="IPR036152">
    <property type="entry name" value="Asp/glu_Ase-like_sf"/>
</dbReference>
<dbReference type="PROSITE" id="PS51732">
    <property type="entry name" value="ASN_GLN_ASE_3"/>
    <property type="match status" value="1"/>
</dbReference>
<dbReference type="InterPro" id="IPR027475">
    <property type="entry name" value="Asparaginase/glutaminase_AS2"/>
</dbReference>
<feature type="domain" description="L-asparaginase N-terminal" evidence="3">
    <location>
        <begin position="59"/>
        <end position="207"/>
    </location>
</feature>
<dbReference type="Pfam" id="PF00710">
    <property type="entry name" value="Asparaginase"/>
    <property type="match status" value="1"/>
</dbReference>
<feature type="binding site" evidence="1">
    <location>
        <position position="74"/>
    </location>
    <ligand>
        <name>substrate</name>
    </ligand>
</feature>
<dbReference type="FunFam" id="3.40.50.1170:FF:000003">
    <property type="entry name" value="60 kDa lysophospholipase"/>
    <property type="match status" value="1"/>
</dbReference>
<reference evidence="5" key="1">
    <citation type="submission" date="2022-11" db="UniProtKB">
        <authorList>
            <consortium name="WormBaseParasite"/>
        </authorList>
    </citation>
    <scope>IDENTIFICATION</scope>
</reference>
<proteinExistence type="predicted"/>
<name>A0A914QYR6_9BILA</name>
<dbReference type="AlphaFoldDB" id="A0A914QYR6"/>
<dbReference type="SUPFAM" id="SSF53774">
    <property type="entry name" value="Glutaminase/Asparaginase"/>
    <property type="match status" value="1"/>
</dbReference>
<dbReference type="Proteomes" id="UP000887578">
    <property type="component" value="Unplaced"/>
</dbReference>
<organism evidence="4 5">
    <name type="scientific">Panagrolaimus davidi</name>
    <dbReference type="NCBI Taxonomy" id="227884"/>
    <lineage>
        <taxon>Eukaryota</taxon>
        <taxon>Metazoa</taxon>
        <taxon>Ecdysozoa</taxon>
        <taxon>Nematoda</taxon>
        <taxon>Chromadorea</taxon>
        <taxon>Rhabditida</taxon>
        <taxon>Tylenchina</taxon>
        <taxon>Panagrolaimomorpha</taxon>
        <taxon>Panagrolaimoidea</taxon>
        <taxon>Panagrolaimidae</taxon>
        <taxon>Panagrolaimus</taxon>
    </lineage>
</organism>